<dbReference type="OrthoDB" id="5627at2759"/>
<accession>A0A2D3VC53</accession>
<gene>
    <name evidence="2" type="ORF">RCC_11427</name>
</gene>
<dbReference type="EMBL" id="FJUY01000030">
    <property type="protein sequence ID" value="CZT25758.1"/>
    <property type="molecule type" value="Genomic_DNA"/>
</dbReference>
<feature type="compositionally biased region" description="Basic residues" evidence="1">
    <location>
        <begin position="13"/>
        <end position="22"/>
    </location>
</feature>
<proteinExistence type="predicted"/>
<dbReference type="GeneID" id="35606445"/>
<protein>
    <submittedName>
        <fullName evidence="2">Uncharacterized protein</fullName>
    </submittedName>
</protein>
<evidence type="ECO:0000256" key="1">
    <source>
        <dbReference type="SAM" id="MobiDB-lite"/>
    </source>
</evidence>
<keyword evidence="3" id="KW-1185">Reference proteome</keyword>
<feature type="compositionally biased region" description="Basic and acidic residues" evidence="1">
    <location>
        <begin position="192"/>
        <end position="204"/>
    </location>
</feature>
<feature type="region of interest" description="Disordered" evidence="1">
    <location>
        <begin position="153"/>
        <end position="237"/>
    </location>
</feature>
<feature type="compositionally biased region" description="Polar residues" evidence="1">
    <location>
        <begin position="161"/>
        <end position="179"/>
    </location>
</feature>
<feature type="compositionally biased region" description="Basic and acidic residues" evidence="1">
    <location>
        <begin position="283"/>
        <end position="296"/>
    </location>
</feature>
<feature type="region of interest" description="Disordered" evidence="1">
    <location>
        <begin position="249"/>
        <end position="308"/>
    </location>
</feature>
<feature type="compositionally biased region" description="Basic and acidic residues" evidence="1">
    <location>
        <begin position="34"/>
        <end position="43"/>
    </location>
</feature>
<reference evidence="2 3" key="1">
    <citation type="submission" date="2016-03" db="EMBL/GenBank/DDBJ databases">
        <authorList>
            <person name="Ploux O."/>
        </authorList>
    </citation>
    <scope>NUCLEOTIDE SEQUENCE [LARGE SCALE GENOMIC DNA]</scope>
    <source>
        <strain evidence="2 3">URUG2</strain>
    </source>
</reference>
<name>A0A2D3VC53_9PEZI</name>
<organism evidence="2 3">
    <name type="scientific">Ramularia collo-cygni</name>
    <dbReference type="NCBI Taxonomy" id="112498"/>
    <lineage>
        <taxon>Eukaryota</taxon>
        <taxon>Fungi</taxon>
        <taxon>Dikarya</taxon>
        <taxon>Ascomycota</taxon>
        <taxon>Pezizomycotina</taxon>
        <taxon>Dothideomycetes</taxon>
        <taxon>Dothideomycetidae</taxon>
        <taxon>Mycosphaerellales</taxon>
        <taxon>Mycosphaerellaceae</taxon>
        <taxon>Ramularia</taxon>
    </lineage>
</organism>
<sequence length="308" mass="33849">MSESTSAEALFRANKRRKIYRKRNVDDEDNEDPPEMRETKDPESPAQEETQTVKRPATRKYGIGFSTAGNKAVPEEGTIAQTAMVPFQSEDDDSSAAHDRFIKPAGKAAVVEDKHLTAYVDSKLAELRYSASTPNANQTESVSVNSFKHIATQGDIGADGEQTSTSNALTGQQPGQRNAQRVRPTKQRRGPPQRDAHDIARDAMVDQIMRESQVPIYEQSNSKANEVQPGDFDADAAAEEAFRAEFLRSLEEQQNRRRPAAPPVQQRGAPPVPTGPKLGGSRAQREKMKAIEEAKAAGKSVDAVPKRR</sequence>
<dbReference type="RefSeq" id="XP_023632416.1">
    <property type="nucleotide sequence ID" value="XM_023776648.1"/>
</dbReference>
<dbReference type="Proteomes" id="UP000225277">
    <property type="component" value="Unassembled WGS sequence"/>
</dbReference>
<evidence type="ECO:0000313" key="3">
    <source>
        <dbReference type="Proteomes" id="UP000225277"/>
    </source>
</evidence>
<feature type="region of interest" description="Disordered" evidence="1">
    <location>
        <begin position="1"/>
        <end position="100"/>
    </location>
</feature>
<evidence type="ECO:0000313" key="2">
    <source>
        <dbReference type="EMBL" id="CZT25758.1"/>
    </source>
</evidence>
<dbReference type="AlphaFoldDB" id="A0A2D3VC53"/>